<evidence type="ECO:0000313" key="1">
    <source>
        <dbReference type="EMBL" id="JAP58000.1"/>
    </source>
</evidence>
<dbReference type="AlphaFoldDB" id="A0A0X3Q3G3"/>
<gene>
    <name evidence="1" type="ORF">TR121629</name>
</gene>
<sequence length="138" mass="16236">MNCLDTTLDYLRACKINRYMNSFDNSLTSHLILKLRNSSAVSPIRTKNRYFLNMISTRVQQNWKQDEPLLDVHTPDVNSVARACWNNSCRQSKRVQIVGLQILLEEPLFPNAQPDRYPYRTLTRYSDEELHYAQQVVE</sequence>
<protein>
    <submittedName>
        <fullName evidence="1">Uncharacterized protein</fullName>
    </submittedName>
</protein>
<proteinExistence type="predicted"/>
<accession>A0A0X3Q3G3</accession>
<organism evidence="1">
    <name type="scientific">Schistocephalus solidus</name>
    <name type="common">Tapeworm</name>
    <dbReference type="NCBI Taxonomy" id="70667"/>
    <lineage>
        <taxon>Eukaryota</taxon>
        <taxon>Metazoa</taxon>
        <taxon>Spiralia</taxon>
        <taxon>Lophotrochozoa</taxon>
        <taxon>Platyhelminthes</taxon>
        <taxon>Cestoda</taxon>
        <taxon>Eucestoda</taxon>
        <taxon>Diphyllobothriidea</taxon>
        <taxon>Diphyllobothriidae</taxon>
        <taxon>Schistocephalus</taxon>
    </lineage>
</organism>
<dbReference type="EMBL" id="GEEE01005225">
    <property type="protein sequence ID" value="JAP58000.1"/>
    <property type="molecule type" value="Transcribed_RNA"/>
</dbReference>
<reference evidence="1" key="1">
    <citation type="submission" date="2016-01" db="EMBL/GenBank/DDBJ databases">
        <title>Reference transcriptome for the parasite Schistocephalus solidus: insights into the molecular evolution of parasitism.</title>
        <authorList>
            <person name="Hebert F.O."/>
            <person name="Grambauer S."/>
            <person name="Barber I."/>
            <person name="Landry C.R."/>
            <person name="Aubin-Horth N."/>
        </authorList>
    </citation>
    <scope>NUCLEOTIDE SEQUENCE</scope>
</reference>
<name>A0A0X3Q3G3_SCHSO</name>